<dbReference type="InterPro" id="IPR037398">
    <property type="entry name" value="Glyco_hydro_64_fam"/>
</dbReference>
<accession>A0A0U1LW91</accession>
<dbReference type="Gene3D" id="2.60.110.10">
    <property type="entry name" value="Thaumatin"/>
    <property type="match status" value="1"/>
</dbReference>
<proteinExistence type="predicted"/>
<dbReference type="STRING" id="28573.A0A0U1LW91"/>
<evidence type="ECO:0000256" key="1">
    <source>
        <dbReference type="SAM" id="SignalP"/>
    </source>
</evidence>
<dbReference type="Pfam" id="PF16483">
    <property type="entry name" value="Glyco_hydro_64"/>
    <property type="match status" value="1"/>
</dbReference>
<dbReference type="PROSITE" id="PS52006">
    <property type="entry name" value="GH64"/>
    <property type="match status" value="1"/>
</dbReference>
<sequence length="457" mass="47441">MFGLSKWAVALAAAAGVMQAAAVEVTPGTAADVVVTPKNSITSPKNFKGGLQGVSHGTDDGTPLELTITTNIAGSLNSYVTALDSNKAPVMLGPDGSWFYPTNPGSAGTPQAIDSSSITIPLNGQGQTTTYSIPGYCSSARIWFAVGELEFFTVGAADGSFSIVQPSQANTKDPSAGVNWGFIEFTYTADGGLWANISYVDFVGLPLGMSLTDNSGGVQQALGLSADAVTSVCNDLKSQAASDGLPWDQLCQSINGTVLRVLAPGDYVADNSSSAFNDYFNDYIDEVYSNFTTDNPLTINTQGSGGNVTCTSDGTTLTCDGDETGYAKPSVGDIFGCNSGPFANTGSDTHKADLARLCAAFNRGTFLIPGGNVQPGVGADQYYTTAPCNYYSAIVHKYEVDGKGYAFSYDDVNPSDENASGVVSSANPKNLGVTVGGPSNNGTTAIHARHARRFRHY</sequence>
<feature type="signal peptide" evidence="1">
    <location>
        <begin position="1"/>
        <end position="22"/>
    </location>
</feature>
<organism evidence="3 4">
    <name type="scientific">Talaromyces islandicus</name>
    <name type="common">Penicillium islandicum</name>
    <dbReference type="NCBI Taxonomy" id="28573"/>
    <lineage>
        <taxon>Eukaryota</taxon>
        <taxon>Fungi</taxon>
        <taxon>Dikarya</taxon>
        <taxon>Ascomycota</taxon>
        <taxon>Pezizomycotina</taxon>
        <taxon>Eurotiomycetes</taxon>
        <taxon>Eurotiomycetidae</taxon>
        <taxon>Eurotiales</taxon>
        <taxon>Trichocomaceae</taxon>
        <taxon>Talaromyces</taxon>
        <taxon>Talaromyces sect. Islandici</taxon>
    </lineage>
</organism>
<name>A0A0U1LW91_TALIS</name>
<keyword evidence="4" id="KW-1185">Reference proteome</keyword>
<keyword evidence="1" id="KW-0732">Signal</keyword>
<dbReference type="InterPro" id="IPR037176">
    <property type="entry name" value="Osmotin/thaumatin-like_sf"/>
</dbReference>
<gene>
    <name evidence="3" type="ORF">PISL3812_04071</name>
</gene>
<protein>
    <recommendedName>
        <fullName evidence="2">GH64 domain-containing protein</fullName>
    </recommendedName>
</protein>
<dbReference type="Proteomes" id="UP000054383">
    <property type="component" value="Unassembled WGS sequence"/>
</dbReference>
<dbReference type="OMA" id="ARRFRHY"/>
<evidence type="ECO:0000313" key="3">
    <source>
        <dbReference type="EMBL" id="CRG87056.1"/>
    </source>
</evidence>
<dbReference type="AlphaFoldDB" id="A0A0U1LW91"/>
<dbReference type="EMBL" id="CVMT01000003">
    <property type="protein sequence ID" value="CRG87056.1"/>
    <property type="molecule type" value="Genomic_DNA"/>
</dbReference>
<dbReference type="PANTHER" id="PTHR38165">
    <property type="match status" value="1"/>
</dbReference>
<dbReference type="Gene3D" id="3.30.920.50">
    <property type="entry name" value="Beta-1,3-glucanase, C-terminal domain"/>
    <property type="match status" value="1"/>
</dbReference>
<dbReference type="OrthoDB" id="5290283at2759"/>
<feature type="domain" description="GH64" evidence="2">
    <location>
        <begin position="65"/>
        <end position="433"/>
    </location>
</feature>
<evidence type="ECO:0000313" key="4">
    <source>
        <dbReference type="Proteomes" id="UP000054383"/>
    </source>
</evidence>
<reference evidence="3 4" key="1">
    <citation type="submission" date="2015-04" db="EMBL/GenBank/DDBJ databases">
        <authorList>
            <person name="Syromyatnikov M.Y."/>
            <person name="Popov V.N."/>
        </authorList>
    </citation>
    <scope>NUCLEOTIDE SEQUENCE [LARGE SCALE GENOMIC DNA]</scope>
    <source>
        <strain evidence="3">WF-38-12</strain>
    </source>
</reference>
<feature type="chain" id="PRO_5006711298" description="GH64 domain-containing protein" evidence="1">
    <location>
        <begin position="23"/>
        <end position="457"/>
    </location>
</feature>
<evidence type="ECO:0000259" key="2">
    <source>
        <dbReference type="PROSITE" id="PS52006"/>
    </source>
</evidence>
<dbReference type="InterPro" id="IPR032477">
    <property type="entry name" value="Glyco_hydro_64"/>
</dbReference>
<dbReference type="InterPro" id="IPR042517">
    <property type="entry name" value="Glyco_hydro_64_N_2"/>
</dbReference>
<dbReference type="PANTHER" id="PTHR38165:SF1">
    <property type="entry name" value="GLUCANASE B"/>
    <property type="match status" value="1"/>
</dbReference>